<organism evidence="1 2">
    <name type="scientific">Funneliformis geosporum</name>
    <dbReference type="NCBI Taxonomy" id="1117311"/>
    <lineage>
        <taxon>Eukaryota</taxon>
        <taxon>Fungi</taxon>
        <taxon>Fungi incertae sedis</taxon>
        <taxon>Mucoromycota</taxon>
        <taxon>Glomeromycotina</taxon>
        <taxon>Glomeromycetes</taxon>
        <taxon>Glomerales</taxon>
        <taxon>Glomeraceae</taxon>
        <taxon>Funneliformis</taxon>
    </lineage>
</organism>
<dbReference type="Proteomes" id="UP001153678">
    <property type="component" value="Unassembled WGS sequence"/>
</dbReference>
<evidence type="ECO:0000313" key="2">
    <source>
        <dbReference type="Proteomes" id="UP001153678"/>
    </source>
</evidence>
<evidence type="ECO:0000313" key="1">
    <source>
        <dbReference type="EMBL" id="CAI2194885.1"/>
    </source>
</evidence>
<feature type="non-terminal residue" evidence="1">
    <location>
        <position position="1"/>
    </location>
</feature>
<sequence>FESLAFIKALKKRIAILTYKVQYTIEGRLTDGKRSRIFKRILKKYIDYLNNSKTCLIGMSPAHAMTLEEVESKPSKKPKCAIGKNEEIKLQKGTAIRYLLKAGKLEGDYRRRATDPYWSLRIFKIKKVVIRRNPPQPVLYYLENKPIESTAHLIG</sequence>
<gene>
    <name evidence="1" type="ORF">FWILDA_LOCUS16800</name>
</gene>
<accession>A0A9W4T6L3</accession>
<protein>
    <submittedName>
        <fullName evidence="1">15172_t:CDS:1</fullName>
    </submittedName>
</protein>
<keyword evidence="2" id="KW-1185">Reference proteome</keyword>
<proteinExistence type="predicted"/>
<name>A0A9W4T6L3_9GLOM</name>
<dbReference type="AlphaFoldDB" id="A0A9W4T6L3"/>
<dbReference type="OrthoDB" id="2422946at2759"/>
<comment type="caution">
    <text evidence="1">The sequence shown here is derived from an EMBL/GenBank/DDBJ whole genome shotgun (WGS) entry which is preliminary data.</text>
</comment>
<dbReference type="EMBL" id="CAMKVN010011602">
    <property type="protein sequence ID" value="CAI2194885.1"/>
    <property type="molecule type" value="Genomic_DNA"/>
</dbReference>
<reference evidence="1" key="1">
    <citation type="submission" date="2022-08" db="EMBL/GenBank/DDBJ databases">
        <authorList>
            <person name="Kallberg Y."/>
            <person name="Tangrot J."/>
            <person name="Rosling A."/>
        </authorList>
    </citation>
    <scope>NUCLEOTIDE SEQUENCE</scope>
    <source>
        <strain evidence="1">Wild A</strain>
    </source>
</reference>